<name>A0A371G739_MUCPR</name>
<dbReference type="Proteomes" id="UP000257109">
    <property type="component" value="Unassembled WGS sequence"/>
</dbReference>
<feature type="compositionally biased region" description="Basic and acidic residues" evidence="6">
    <location>
        <begin position="171"/>
        <end position="180"/>
    </location>
</feature>
<dbReference type="InterPro" id="IPR001005">
    <property type="entry name" value="SANT/Myb"/>
</dbReference>
<evidence type="ECO:0000256" key="2">
    <source>
        <dbReference type="ARBA" id="ARBA00023015"/>
    </source>
</evidence>
<dbReference type="PROSITE" id="PS51294">
    <property type="entry name" value="HTH_MYB"/>
    <property type="match status" value="1"/>
</dbReference>
<dbReference type="InterPro" id="IPR009057">
    <property type="entry name" value="Homeodomain-like_sf"/>
</dbReference>
<keyword evidence="2" id="KW-0805">Transcription regulation</keyword>
<feature type="domain" description="HTH myb-type" evidence="9">
    <location>
        <begin position="173"/>
        <end position="229"/>
    </location>
</feature>
<evidence type="ECO:0000256" key="5">
    <source>
        <dbReference type="ARBA" id="ARBA00023242"/>
    </source>
</evidence>
<evidence type="ECO:0000256" key="3">
    <source>
        <dbReference type="ARBA" id="ARBA00023125"/>
    </source>
</evidence>
<dbReference type="PANTHER" id="PTHR44042:SF65">
    <property type="entry name" value="MYB TRANSCRIPTION FACTOR MYB51"/>
    <property type="match status" value="1"/>
</dbReference>
<dbReference type="OrthoDB" id="118550at2759"/>
<feature type="region of interest" description="Disordered" evidence="6">
    <location>
        <begin position="161"/>
        <end position="180"/>
    </location>
</feature>
<dbReference type="PANTHER" id="PTHR44042">
    <property type="entry name" value="DUPLICATED HOMEODOMAIN-LIKE SUPERFAMILY PROTEIN-RELATED"/>
    <property type="match status" value="1"/>
</dbReference>
<dbReference type="Gene3D" id="1.10.10.60">
    <property type="entry name" value="Homeodomain-like"/>
    <property type="match status" value="2"/>
</dbReference>
<keyword evidence="4" id="KW-0804">Transcription</keyword>
<dbReference type="PROSITE" id="PS51293">
    <property type="entry name" value="SANT"/>
    <property type="match status" value="1"/>
</dbReference>
<comment type="caution">
    <text evidence="10">The sequence shown here is derived from an EMBL/GenBank/DDBJ whole genome shotgun (WGS) entry which is preliminary data.</text>
</comment>
<keyword evidence="3" id="KW-0238">DNA-binding</keyword>
<dbReference type="Pfam" id="PF00249">
    <property type="entry name" value="Myb_DNA-binding"/>
    <property type="match status" value="1"/>
</dbReference>
<dbReference type="FunFam" id="1.10.10.60:FF:000009">
    <property type="entry name" value="transcription factor MYB1R1"/>
    <property type="match status" value="1"/>
</dbReference>
<dbReference type="GO" id="GO:0005634">
    <property type="term" value="C:nucleus"/>
    <property type="evidence" value="ECO:0007669"/>
    <property type="project" value="UniProtKB-SubCell"/>
</dbReference>
<protein>
    <submittedName>
        <fullName evidence="10">Transcription factor DIVARICATA</fullName>
    </submittedName>
</protein>
<gene>
    <name evidence="10" type="primary">DIVARICATA</name>
    <name evidence="10" type="ORF">CR513_32351</name>
</gene>
<evidence type="ECO:0000256" key="1">
    <source>
        <dbReference type="ARBA" id="ARBA00004123"/>
    </source>
</evidence>
<feature type="compositionally biased region" description="Polar residues" evidence="6">
    <location>
        <begin position="270"/>
        <end position="282"/>
    </location>
</feature>
<dbReference type="FunFam" id="1.10.10.60:FF:000154">
    <property type="entry name" value="Transcription factor SRM1"/>
    <property type="match status" value="1"/>
</dbReference>
<comment type="subcellular location">
    <subcellularLocation>
        <location evidence="1">Nucleus</location>
    </subcellularLocation>
</comment>
<sequence length="353" mass="40212">MKCLDQDETWRISSLVSEREVHWVCLDLTSGSRIPEEHASFPTHKKRWEMEILPPESPYVYNSNWLVDDNRNSTKWTPAENKLFENALAVYDKDTPDRWHKVAEMIPGKTVMDVVKQYKELEADVCNIEAGLIPIPGYSTTSPFTLDWVNTPPYDGFKGLTAKRSSSARPPDQERKKGVPWTEEEHKLFLLGLKKYGKGDWRNISRNFVITRTPTQVASHAQKYFIRQLSGGKDKRRASIHDITTVNLTETTRTSSSQDKRSTSPPAMLSHQQPNSSTATSSRVNFQWGNQPNAGMAMPLNPAHEQVFMSPYGLNSYGFKVQGQNLHRSPSYLGPQAQNMVFQMQPSQHYSHA</sequence>
<dbReference type="InterPro" id="IPR006447">
    <property type="entry name" value="Myb_dom_plants"/>
</dbReference>
<keyword evidence="5" id="KW-0539">Nucleus</keyword>
<keyword evidence="11" id="KW-1185">Reference proteome</keyword>
<dbReference type="AlphaFoldDB" id="A0A371G739"/>
<dbReference type="EMBL" id="QJKJ01006545">
    <property type="protein sequence ID" value="RDX86331.1"/>
    <property type="molecule type" value="Genomic_DNA"/>
</dbReference>
<evidence type="ECO:0000256" key="6">
    <source>
        <dbReference type="SAM" id="MobiDB-lite"/>
    </source>
</evidence>
<dbReference type="PROSITE" id="PS50090">
    <property type="entry name" value="MYB_LIKE"/>
    <property type="match status" value="2"/>
</dbReference>
<evidence type="ECO:0000256" key="4">
    <source>
        <dbReference type="ARBA" id="ARBA00023163"/>
    </source>
</evidence>
<organism evidence="10 11">
    <name type="scientific">Mucuna pruriens</name>
    <name type="common">Velvet bean</name>
    <name type="synonym">Dolichos pruriens</name>
    <dbReference type="NCBI Taxonomy" id="157652"/>
    <lineage>
        <taxon>Eukaryota</taxon>
        <taxon>Viridiplantae</taxon>
        <taxon>Streptophyta</taxon>
        <taxon>Embryophyta</taxon>
        <taxon>Tracheophyta</taxon>
        <taxon>Spermatophyta</taxon>
        <taxon>Magnoliopsida</taxon>
        <taxon>eudicotyledons</taxon>
        <taxon>Gunneridae</taxon>
        <taxon>Pentapetalae</taxon>
        <taxon>rosids</taxon>
        <taxon>fabids</taxon>
        <taxon>Fabales</taxon>
        <taxon>Fabaceae</taxon>
        <taxon>Papilionoideae</taxon>
        <taxon>50 kb inversion clade</taxon>
        <taxon>NPAAA clade</taxon>
        <taxon>indigoferoid/millettioid clade</taxon>
        <taxon>Phaseoleae</taxon>
        <taxon>Mucuna</taxon>
    </lineage>
</organism>
<dbReference type="SUPFAM" id="SSF46689">
    <property type="entry name" value="Homeodomain-like"/>
    <property type="match status" value="2"/>
</dbReference>
<dbReference type="InterPro" id="IPR017884">
    <property type="entry name" value="SANT_dom"/>
</dbReference>
<feature type="non-terminal residue" evidence="10">
    <location>
        <position position="1"/>
    </location>
</feature>
<dbReference type="NCBIfam" id="TIGR01557">
    <property type="entry name" value="myb_SHAQKYF"/>
    <property type="match status" value="1"/>
</dbReference>
<dbReference type="CDD" id="cd00167">
    <property type="entry name" value="SANT"/>
    <property type="match status" value="2"/>
</dbReference>
<feature type="region of interest" description="Disordered" evidence="6">
    <location>
        <begin position="245"/>
        <end position="282"/>
    </location>
</feature>
<dbReference type="GO" id="GO:0003677">
    <property type="term" value="F:DNA binding"/>
    <property type="evidence" value="ECO:0007669"/>
    <property type="project" value="UniProtKB-KW"/>
</dbReference>
<reference evidence="10" key="1">
    <citation type="submission" date="2018-05" db="EMBL/GenBank/DDBJ databases">
        <title>Draft genome of Mucuna pruriens seed.</title>
        <authorList>
            <person name="Nnadi N.E."/>
            <person name="Vos R."/>
            <person name="Hasami M.H."/>
            <person name="Devisetty U.K."/>
            <person name="Aguiy J.C."/>
        </authorList>
    </citation>
    <scope>NUCLEOTIDE SEQUENCE [LARGE SCALE GENOMIC DNA]</scope>
    <source>
        <strain evidence="10">JCA_2017</strain>
    </source>
</reference>
<evidence type="ECO:0000313" key="11">
    <source>
        <dbReference type="Proteomes" id="UP000257109"/>
    </source>
</evidence>
<evidence type="ECO:0000259" key="9">
    <source>
        <dbReference type="PROSITE" id="PS51294"/>
    </source>
</evidence>
<evidence type="ECO:0000313" key="10">
    <source>
        <dbReference type="EMBL" id="RDX86331.1"/>
    </source>
</evidence>
<dbReference type="STRING" id="157652.A0A371G739"/>
<feature type="domain" description="Myb-like" evidence="7">
    <location>
        <begin position="68"/>
        <end position="122"/>
    </location>
</feature>
<feature type="domain" description="Myb-like" evidence="7">
    <location>
        <begin position="173"/>
        <end position="225"/>
    </location>
</feature>
<dbReference type="InterPro" id="IPR017930">
    <property type="entry name" value="Myb_dom"/>
</dbReference>
<feature type="domain" description="SANT" evidence="8">
    <location>
        <begin position="181"/>
        <end position="229"/>
    </location>
</feature>
<dbReference type="Pfam" id="PF23082">
    <property type="entry name" value="Myb_DNA-binding_2"/>
    <property type="match status" value="1"/>
</dbReference>
<accession>A0A371G739</accession>
<evidence type="ECO:0000259" key="8">
    <source>
        <dbReference type="PROSITE" id="PS51293"/>
    </source>
</evidence>
<dbReference type="SMART" id="SM00717">
    <property type="entry name" value="SANT"/>
    <property type="match status" value="2"/>
</dbReference>
<proteinExistence type="predicted"/>
<evidence type="ECO:0000259" key="7">
    <source>
        <dbReference type="PROSITE" id="PS50090"/>
    </source>
</evidence>
<feature type="compositionally biased region" description="Polar residues" evidence="6">
    <location>
        <begin position="245"/>
        <end position="257"/>
    </location>
</feature>